<dbReference type="Pfam" id="PF01979">
    <property type="entry name" value="Amidohydro_1"/>
    <property type="match status" value="1"/>
</dbReference>
<keyword evidence="4" id="KW-0378">Hydrolase</keyword>
<protein>
    <recommendedName>
        <fullName evidence="6">dihydropyrimidinase</fullName>
        <ecNumber evidence="6">3.5.2.2</ecNumber>
    </recommendedName>
</protein>
<dbReference type="EC" id="3.5.2.2" evidence="6"/>
<evidence type="ECO:0000313" key="9">
    <source>
        <dbReference type="EMBL" id="CAG9804133.1"/>
    </source>
</evidence>
<dbReference type="InterPro" id="IPR011778">
    <property type="entry name" value="Hydantoinase/dihydroPyrase"/>
</dbReference>
<evidence type="ECO:0000256" key="2">
    <source>
        <dbReference type="ARBA" id="ARBA00008829"/>
    </source>
</evidence>
<comment type="cofactor">
    <cofactor evidence="1">
        <name>Zn(2+)</name>
        <dbReference type="ChEBI" id="CHEBI:29105"/>
    </cofactor>
</comment>
<dbReference type="InterPro" id="IPR050378">
    <property type="entry name" value="Metallo-dep_Hydrolases_sf"/>
</dbReference>
<reference evidence="9" key="1">
    <citation type="submission" date="2022-01" db="EMBL/GenBank/DDBJ databases">
        <authorList>
            <person name="King R."/>
        </authorList>
    </citation>
    <scope>NUCLEOTIDE SEQUENCE</scope>
</reference>
<comment type="similarity">
    <text evidence="2">Belongs to the metallo-dependent hydrolases superfamily. Hydantoinase/dihydropyrimidinase family.</text>
</comment>
<dbReference type="NCBIfam" id="TIGR02033">
    <property type="entry name" value="D-hydantoinase"/>
    <property type="match status" value="1"/>
</dbReference>
<dbReference type="InterPro" id="IPR011059">
    <property type="entry name" value="Metal-dep_hydrolase_composite"/>
</dbReference>
<organism evidence="9 10">
    <name type="scientific">Chironomus riparius</name>
    <dbReference type="NCBI Taxonomy" id="315576"/>
    <lineage>
        <taxon>Eukaryota</taxon>
        <taxon>Metazoa</taxon>
        <taxon>Ecdysozoa</taxon>
        <taxon>Arthropoda</taxon>
        <taxon>Hexapoda</taxon>
        <taxon>Insecta</taxon>
        <taxon>Pterygota</taxon>
        <taxon>Neoptera</taxon>
        <taxon>Endopterygota</taxon>
        <taxon>Diptera</taxon>
        <taxon>Nematocera</taxon>
        <taxon>Chironomoidea</taxon>
        <taxon>Chironomidae</taxon>
        <taxon>Chironominae</taxon>
        <taxon>Chironomus</taxon>
    </lineage>
</organism>
<evidence type="ECO:0000256" key="5">
    <source>
        <dbReference type="ARBA" id="ARBA00036696"/>
    </source>
</evidence>
<sequence length="573" mass="62624">MADVPKPVKKIPIHVQSSQNRLYIKRARVVNHDSIQTNVDIYVEDGIIKFIGSPGEIAVPGGVRAIDVAGKYVMPGGIDANTQFEGESNGYTSVDSFYKGTKACVAGGTTCCIDLIVAKEGESLIDACNAWRIKADGKVVTDYALRCAITSWNKSVSNEMKILCEEFGINTFCIDMTSTDLNDCDLYEIFEHCKELGALCQVHAENGAIIEKNVEKLIGKGQTGPDAHDISRNSEVESEAVNRACVIANQVDAPIYITKVSSKQAADQISLAKRRGAQVYAEILAASIGCKAPVSPSVFTMTSPPLRLKDAENAKLLLKHLALDDLRVVSSGNCTFNTAQKEENKNDFTKVPHGVNGCEDRMKIVWEKCVAANLIDLQKFVAITSTNAAKIFNLYPKKGTIAVGSDADIVIWNHQANKTISAKDHIQANDYNIFEGTKVTGTPEFVIVKGKVCYEDENPRVAEGYGNFLELPAHCPMLFGTKNGDDFIDNFYECVQLDQSQVDFEDMDYVPDKAESVISTSTQVTHTARAPRPEGQRDLQSSSFSISQEISNEPQKSSIRVRNPPGGKSSVLW</sequence>
<dbReference type="InterPro" id="IPR032466">
    <property type="entry name" value="Metal_Hydrolase"/>
</dbReference>
<keyword evidence="10" id="KW-1185">Reference proteome</keyword>
<accession>A0A9N9RVL1</accession>
<dbReference type="GO" id="GO:0006208">
    <property type="term" value="P:pyrimidine nucleobase catabolic process"/>
    <property type="evidence" value="ECO:0007669"/>
    <property type="project" value="TreeGrafter"/>
</dbReference>
<dbReference type="GO" id="GO:0046872">
    <property type="term" value="F:metal ion binding"/>
    <property type="evidence" value="ECO:0007669"/>
    <property type="project" value="UniProtKB-KW"/>
</dbReference>
<evidence type="ECO:0000256" key="3">
    <source>
        <dbReference type="ARBA" id="ARBA00022723"/>
    </source>
</evidence>
<gene>
    <name evidence="9" type="ORF">CHIRRI_LOCUS7026</name>
</gene>
<dbReference type="InterPro" id="IPR006680">
    <property type="entry name" value="Amidohydro-rel"/>
</dbReference>
<reference evidence="9" key="2">
    <citation type="submission" date="2022-10" db="EMBL/GenBank/DDBJ databases">
        <authorList>
            <consortium name="ENA_rothamsted_submissions"/>
            <consortium name="culmorum"/>
            <person name="King R."/>
        </authorList>
    </citation>
    <scope>NUCLEOTIDE SEQUENCE</scope>
</reference>
<feature type="region of interest" description="Disordered" evidence="7">
    <location>
        <begin position="518"/>
        <end position="573"/>
    </location>
</feature>
<dbReference type="Proteomes" id="UP001153620">
    <property type="component" value="Chromosome 2"/>
</dbReference>
<dbReference type="SUPFAM" id="SSF51556">
    <property type="entry name" value="Metallo-dependent hydrolases"/>
    <property type="match status" value="1"/>
</dbReference>
<dbReference type="Gene3D" id="2.30.40.10">
    <property type="entry name" value="Urease, subunit C, domain 1"/>
    <property type="match status" value="1"/>
</dbReference>
<dbReference type="FunFam" id="3.20.20.140:FF:000076">
    <property type="entry name" value="Dihydropyrimidinase like 2"/>
    <property type="match status" value="1"/>
</dbReference>
<dbReference type="SUPFAM" id="SSF51338">
    <property type="entry name" value="Composite domain of metallo-dependent hydrolases"/>
    <property type="match status" value="2"/>
</dbReference>
<evidence type="ECO:0000313" key="10">
    <source>
        <dbReference type="Proteomes" id="UP001153620"/>
    </source>
</evidence>
<dbReference type="Gene3D" id="3.20.20.140">
    <property type="entry name" value="Metal-dependent hydrolases"/>
    <property type="match status" value="1"/>
</dbReference>
<comment type="catalytic activity">
    <reaction evidence="5">
        <text>5,6-dihydrouracil + H2O = 3-(carbamoylamino)propanoate + H(+)</text>
        <dbReference type="Rhea" id="RHEA:16121"/>
        <dbReference type="ChEBI" id="CHEBI:11892"/>
        <dbReference type="ChEBI" id="CHEBI:15377"/>
        <dbReference type="ChEBI" id="CHEBI:15378"/>
        <dbReference type="ChEBI" id="CHEBI:15901"/>
        <dbReference type="EC" id="3.5.2.2"/>
    </reaction>
</comment>
<evidence type="ECO:0000256" key="6">
    <source>
        <dbReference type="ARBA" id="ARBA00039113"/>
    </source>
</evidence>
<dbReference type="GO" id="GO:0004157">
    <property type="term" value="F:dihydropyrimidinase activity"/>
    <property type="evidence" value="ECO:0007669"/>
    <property type="project" value="UniProtKB-EC"/>
</dbReference>
<proteinExistence type="inferred from homology"/>
<dbReference type="PANTHER" id="PTHR11647:SF1">
    <property type="entry name" value="COLLAPSIN RESPONSE MEDIATOR PROTEIN"/>
    <property type="match status" value="1"/>
</dbReference>
<evidence type="ECO:0000256" key="7">
    <source>
        <dbReference type="SAM" id="MobiDB-lite"/>
    </source>
</evidence>
<name>A0A9N9RVL1_9DIPT</name>
<evidence type="ECO:0000256" key="1">
    <source>
        <dbReference type="ARBA" id="ARBA00001947"/>
    </source>
</evidence>
<keyword evidence="3" id="KW-0479">Metal-binding</keyword>
<evidence type="ECO:0000256" key="4">
    <source>
        <dbReference type="ARBA" id="ARBA00022801"/>
    </source>
</evidence>
<dbReference type="EMBL" id="OU895878">
    <property type="protein sequence ID" value="CAG9804133.1"/>
    <property type="molecule type" value="Genomic_DNA"/>
</dbReference>
<feature type="domain" description="Amidohydrolase-related" evidence="8">
    <location>
        <begin position="72"/>
        <end position="452"/>
    </location>
</feature>
<feature type="compositionally biased region" description="Low complexity" evidence="7">
    <location>
        <begin position="540"/>
        <end position="551"/>
    </location>
</feature>
<evidence type="ECO:0000259" key="8">
    <source>
        <dbReference type="Pfam" id="PF01979"/>
    </source>
</evidence>
<dbReference type="PANTHER" id="PTHR11647">
    <property type="entry name" value="HYDRANTOINASE/DIHYDROPYRIMIDINASE FAMILY MEMBER"/>
    <property type="match status" value="1"/>
</dbReference>
<dbReference type="AlphaFoldDB" id="A0A9N9RVL1"/>
<dbReference type="GO" id="GO:0005829">
    <property type="term" value="C:cytosol"/>
    <property type="evidence" value="ECO:0007669"/>
    <property type="project" value="TreeGrafter"/>
</dbReference>
<dbReference type="OrthoDB" id="10258955at2759"/>